<dbReference type="AlphaFoldDB" id="A0A953M3E6"/>
<evidence type="ECO:0000313" key="1">
    <source>
        <dbReference type="EMBL" id="MBZ0158239.1"/>
    </source>
</evidence>
<reference evidence="1" key="1">
    <citation type="journal article" date="2021" name="bioRxiv">
        <title>Unraveling nitrogen, sulfur and carbon metabolic pathways and microbial community transcriptional responses to substrate deprivation and toxicity stresses in a bioreactor mimicking anoxic brackish coastal sediment conditions.</title>
        <authorList>
            <person name="Martins P.D."/>
            <person name="Echeveste M.J."/>
            <person name="Arshad A."/>
            <person name="Kurth J."/>
            <person name="Ouboter H."/>
            <person name="Jetten M.S.M."/>
            <person name="Welte C.U."/>
        </authorList>
    </citation>
    <scope>NUCLEOTIDE SEQUENCE</scope>
    <source>
        <strain evidence="1">MAG_39</strain>
    </source>
</reference>
<evidence type="ECO:0000313" key="2">
    <source>
        <dbReference type="Proteomes" id="UP000705867"/>
    </source>
</evidence>
<accession>A0A953M3E6</accession>
<dbReference type="EMBL" id="JAIOIV010000144">
    <property type="protein sequence ID" value="MBZ0158239.1"/>
    <property type="molecule type" value="Genomic_DNA"/>
</dbReference>
<dbReference type="Proteomes" id="UP000705867">
    <property type="component" value="Unassembled WGS sequence"/>
</dbReference>
<name>A0A953M3E6_9BACT</name>
<reference evidence="1" key="2">
    <citation type="submission" date="2021-08" db="EMBL/GenBank/DDBJ databases">
        <authorList>
            <person name="Dalcin Martins P."/>
        </authorList>
    </citation>
    <scope>NUCLEOTIDE SEQUENCE</scope>
    <source>
        <strain evidence="1">MAG_39</strain>
    </source>
</reference>
<organism evidence="1 2">
    <name type="scientific">Candidatus Nitrobium versatile</name>
    <dbReference type="NCBI Taxonomy" id="2884831"/>
    <lineage>
        <taxon>Bacteria</taxon>
        <taxon>Pseudomonadati</taxon>
        <taxon>Nitrospirota</taxon>
        <taxon>Nitrospiria</taxon>
        <taxon>Nitrospirales</taxon>
        <taxon>Nitrospiraceae</taxon>
        <taxon>Candidatus Nitrobium</taxon>
    </lineage>
</organism>
<sequence>MEMSKEVLSAVSHSYELATYSTPELRGLFNDWISAIEQETLEFLKDKSTVDPVDVAEHVRLRQDSVIFILGKLAREGKIRMKATGARQESTNRCL</sequence>
<protein>
    <submittedName>
        <fullName evidence="1">Uncharacterized protein</fullName>
    </submittedName>
</protein>
<gene>
    <name evidence="1" type="ORF">K8I29_18750</name>
</gene>
<proteinExistence type="predicted"/>
<comment type="caution">
    <text evidence="1">The sequence shown here is derived from an EMBL/GenBank/DDBJ whole genome shotgun (WGS) entry which is preliminary data.</text>
</comment>